<evidence type="ECO:0000313" key="3">
    <source>
        <dbReference type="EMBL" id="NQE35367.1"/>
    </source>
</evidence>
<dbReference type="RefSeq" id="WP_172188716.1">
    <property type="nucleotide sequence ID" value="NZ_CAWPPK010000267.1"/>
</dbReference>
<keyword evidence="1" id="KW-0042">Antenna complex</keyword>
<evidence type="ECO:0000256" key="2">
    <source>
        <dbReference type="ARBA" id="ARBA00022738"/>
    </source>
</evidence>
<evidence type="ECO:0008006" key="5">
    <source>
        <dbReference type="Google" id="ProtNLM"/>
    </source>
</evidence>
<reference evidence="3 4" key="1">
    <citation type="journal article" date="2020" name="Sci. Rep.">
        <title>A novel cyanobacterial geosmin producer, revising GeoA distribution and dispersion patterns in Bacteria.</title>
        <authorList>
            <person name="Churro C."/>
            <person name="Semedo-Aguiar A.P."/>
            <person name="Silva A.D."/>
            <person name="Pereira-Leal J.B."/>
            <person name="Leite R.B."/>
        </authorList>
    </citation>
    <scope>NUCLEOTIDE SEQUENCE [LARGE SCALE GENOMIC DNA]</scope>
    <source>
        <strain evidence="3 4">IPMA8</strain>
    </source>
</reference>
<dbReference type="InterPro" id="IPR004155">
    <property type="entry name" value="PBS_lyase_HEAT"/>
</dbReference>
<organism evidence="3 4">
    <name type="scientific">Microcoleus asticus IPMA8</name>
    <dbReference type="NCBI Taxonomy" id="2563858"/>
    <lineage>
        <taxon>Bacteria</taxon>
        <taxon>Bacillati</taxon>
        <taxon>Cyanobacteriota</taxon>
        <taxon>Cyanophyceae</taxon>
        <taxon>Oscillatoriophycideae</taxon>
        <taxon>Oscillatoriales</taxon>
        <taxon>Microcoleaceae</taxon>
        <taxon>Microcoleus</taxon>
        <taxon>Microcoleus asticus</taxon>
    </lineage>
</organism>
<comment type="caution">
    <text evidence="3">The sequence shown here is derived from an EMBL/GenBank/DDBJ whole genome shotgun (WGS) entry which is preliminary data.</text>
</comment>
<keyword evidence="2" id="KW-0605">Phycobilisome</keyword>
<protein>
    <recommendedName>
        <fullName evidence="5">HEAT repeat domain-containing protein</fullName>
    </recommendedName>
</protein>
<dbReference type="SUPFAM" id="SSF48371">
    <property type="entry name" value="ARM repeat"/>
    <property type="match status" value="1"/>
</dbReference>
<dbReference type="Proteomes" id="UP000702425">
    <property type="component" value="Unassembled WGS sequence"/>
</dbReference>
<evidence type="ECO:0000313" key="4">
    <source>
        <dbReference type="Proteomes" id="UP000702425"/>
    </source>
</evidence>
<dbReference type="EMBL" id="SRRZ01000053">
    <property type="protein sequence ID" value="NQE35367.1"/>
    <property type="molecule type" value="Genomic_DNA"/>
</dbReference>
<name>A0ABX2CY93_9CYAN</name>
<accession>A0ABX2CY93</accession>
<proteinExistence type="predicted"/>
<dbReference type="Pfam" id="PF03130">
    <property type="entry name" value="HEAT_PBS"/>
    <property type="match status" value="1"/>
</dbReference>
<evidence type="ECO:0000256" key="1">
    <source>
        <dbReference type="ARBA" id="ARBA00022549"/>
    </source>
</evidence>
<keyword evidence="4" id="KW-1185">Reference proteome</keyword>
<dbReference type="Gene3D" id="1.25.10.10">
    <property type="entry name" value="Leucine-rich Repeat Variant"/>
    <property type="match status" value="1"/>
</dbReference>
<gene>
    <name evidence="3" type="ORF">E5S67_03098</name>
</gene>
<dbReference type="InterPro" id="IPR011989">
    <property type="entry name" value="ARM-like"/>
</dbReference>
<sequence>MLTDTIEKYLQLFKEASNGEESLRILKEMNKEFEASPPTISEVIQEFEKYVSNPDYPGASFAMIAAWSNLSKDYTPILCQLLNNESHNGLHESIIEILEVLRDERAVSALSKALTYRWSYDIWFIVPRKSLWALAELETPEAIMIIKEATQSSEELIRDDANMILEYFRESGVADLG</sequence>
<dbReference type="InterPro" id="IPR016024">
    <property type="entry name" value="ARM-type_fold"/>
</dbReference>